<keyword evidence="2" id="KW-1185">Reference proteome</keyword>
<organism evidence="1 2">
    <name type="scientific">Stylosanthes scabra</name>
    <dbReference type="NCBI Taxonomy" id="79078"/>
    <lineage>
        <taxon>Eukaryota</taxon>
        <taxon>Viridiplantae</taxon>
        <taxon>Streptophyta</taxon>
        <taxon>Embryophyta</taxon>
        <taxon>Tracheophyta</taxon>
        <taxon>Spermatophyta</taxon>
        <taxon>Magnoliopsida</taxon>
        <taxon>eudicotyledons</taxon>
        <taxon>Gunneridae</taxon>
        <taxon>Pentapetalae</taxon>
        <taxon>rosids</taxon>
        <taxon>fabids</taxon>
        <taxon>Fabales</taxon>
        <taxon>Fabaceae</taxon>
        <taxon>Papilionoideae</taxon>
        <taxon>50 kb inversion clade</taxon>
        <taxon>dalbergioids sensu lato</taxon>
        <taxon>Dalbergieae</taxon>
        <taxon>Pterocarpus clade</taxon>
        <taxon>Stylosanthes</taxon>
    </lineage>
</organism>
<sequence>MLKRFWKIVNRGELAHQKEAASDVVRSSPETIMESQGSPKSYPLCLEISIQLGIQVRKKILVPQSLDNSIVCKAEMFANGMWRLWQFLIPTCNACSAPTFYPFGINTRHILIFEGITESPKEVDELAERRFEEFSKSLLVGESEVTTTPLGSSSLEFWKVPPTHLIKLNIDIVLINKDIVGVCIVARYLMGDILMIVVT</sequence>
<proteinExistence type="predicted"/>
<gene>
    <name evidence="1" type="ORF">PIB30_037554</name>
</gene>
<accession>A0ABU6SE90</accession>
<protein>
    <submittedName>
        <fullName evidence="1">Uncharacterized protein</fullName>
    </submittedName>
</protein>
<evidence type="ECO:0000313" key="2">
    <source>
        <dbReference type="Proteomes" id="UP001341840"/>
    </source>
</evidence>
<evidence type="ECO:0000313" key="1">
    <source>
        <dbReference type="EMBL" id="MED6134504.1"/>
    </source>
</evidence>
<name>A0ABU6SE90_9FABA</name>
<comment type="caution">
    <text evidence="1">The sequence shown here is derived from an EMBL/GenBank/DDBJ whole genome shotgun (WGS) entry which is preliminary data.</text>
</comment>
<reference evidence="1 2" key="1">
    <citation type="journal article" date="2023" name="Plants (Basel)">
        <title>Bridging the Gap: Combining Genomics and Transcriptomics Approaches to Understand Stylosanthes scabra, an Orphan Legume from the Brazilian Caatinga.</title>
        <authorList>
            <person name="Ferreira-Neto J.R.C."/>
            <person name="da Silva M.D."/>
            <person name="Binneck E."/>
            <person name="de Melo N.F."/>
            <person name="da Silva R.H."/>
            <person name="de Melo A.L.T.M."/>
            <person name="Pandolfi V."/>
            <person name="Bustamante F.O."/>
            <person name="Brasileiro-Vidal A.C."/>
            <person name="Benko-Iseppon A.M."/>
        </authorList>
    </citation>
    <scope>NUCLEOTIDE SEQUENCE [LARGE SCALE GENOMIC DNA]</scope>
    <source>
        <tissue evidence="1">Leaves</tissue>
    </source>
</reference>
<dbReference type="Proteomes" id="UP001341840">
    <property type="component" value="Unassembled WGS sequence"/>
</dbReference>
<dbReference type="EMBL" id="JASCZI010060604">
    <property type="protein sequence ID" value="MED6134504.1"/>
    <property type="molecule type" value="Genomic_DNA"/>
</dbReference>